<evidence type="ECO:0000313" key="2">
    <source>
        <dbReference type="Proteomes" id="UP000270094"/>
    </source>
</evidence>
<dbReference type="SUPFAM" id="SSF51735">
    <property type="entry name" value="NAD(P)-binding Rossmann-fold domains"/>
    <property type="match status" value="1"/>
</dbReference>
<name>A0A3P7J6E4_STRVU</name>
<dbReference type="OrthoDB" id="47007at2759"/>
<dbReference type="Proteomes" id="UP000270094">
    <property type="component" value="Unassembled WGS sequence"/>
</dbReference>
<dbReference type="PRINTS" id="PR00081">
    <property type="entry name" value="GDHRDH"/>
</dbReference>
<dbReference type="Gene3D" id="3.40.50.720">
    <property type="entry name" value="NAD(P)-binding Rossmann-like Domain"/>
    <property type="match status" value="1"/>
</dbReference>
<proteinExistence type="predicted"/>
<dbReference type="EMBL" id="UYYB01110114">
    <property type="protein sequence ID" value="VDM80801.1"/>
    <property type="molecule type" value="Genomic_DNA"/>
</dbReference>
<reference evidence="1 2" key="1">
    <citation type="submission" date="2018-11" db="EMBL/GenBank/DDBJ databases">
        <authorList>
            <consortium name="Pathogen Informatics"/>
        </authorList>
    </citation>
    <scope>NUCLEOTIDE SEQUENCE [LARGE SCALE GENOMIC DNA]</scope>
</reference>
<sequence>MSKAALDQMTRAVAIELIAEGVRVNSFYATAFSTSPGALPCGRIAEPSEIASVIAFLADRSQSSYIVGQTIVADGGTSIVLASNVASTGTQNSN</sequence>
<protein>
    <recommendedName>
        <fullName evidence="3">SDR family oxidoreductase</fullName>
    </recommendedName>
</protein>
<dbReference type="PANTHER" id="PTHR44115">
    <property type="entry name" value="PROTEIN CBG09704"/>
    <property type="match status" value="1"/>
</dbReference>
<organism evidence="1 2">
    <name type="scientific">Strongylus vulgaris</name>
    <name type="common">Blood worm</name>
    <dbReference type="NCBI Taxonomy" id="40348"/>
    <lineage>
        <taxon>Eukaryota</taxon>
        <taxon>Metazoa</taxon>
        <taxon>Ecdysozoa</taxon>
        <taxon>Nematoda</taxon>
        <taxon>Chromadorea</taxon>
        <taxon>Rhabditida</taxon>
        <taxon>Rhabditina</taxon>
        <taxon>Rhabditomorpha</taxon>
        <taxon>Strongyloidea</taxon>
        <taxon>Strongylidae</taxon>
        <taxon>Strongylus</taxon>
    </lineage>
</organism>
<dbReference type="AlphaFoldDB" id="A0A3P7J6E4"/>
<evidence type="ECO:0008006" key="3">
    <source>
        <dbReference type="Google" id="ProtNLM"/>
    </source>
</evidence>
<gene>
    <name evidence="1" type="ORF">SVUK_LOCUS15799</name>
</gene>
<accession>A0A3P7J6E4</accession>
<dbReference type="InterPro" id="IPR036291">
    <property type="entry name" value="NAD(P)-bd_dom_sf"/>
</dbReference>
<evidence type="ECO:0000313" key="1">
    <source>
        <dbReference type="EMBL" id="VDM80801.1"/>
    </source>
</evidence>
<dbReference type="PANTHER" id="PTHR44115:SF4">
    <property type="entry name" value="OXIDOREDUCTASE"/>
    <property type="match status" value="1"/>
</dbReference>
<dbReference type="InterPro" id="IPR002347">
    <property type="entry name" value="SDR_fam"/>
</dbReference>
<keyword evidence="2" id="KW-1185">Reference proteome</keyword>
<dbReference type="Pfam" id="PF13561">
    <property type="entry name" value="adh_short_C2"/>
    <property type="match status" value="1"/>
</dbReference>